<dbReference type="OrthoDB" id="282393at2"/>
<dbReference type="NCBIfam" id="TIGR02284">
    <property type="entry name" value="PA2169 family four-helix-bundle protein"/>
    <property type="match status" value="1"/>
</dbReference>
<reference evidence="2 3" key="1">
    <citation type="journal article" date="2012" name="PLoS ONE">
        <title>Genome sequence and transcriptome analysis of the radioresistant bacterium Deinococcus gobiensis: insights into the extreme environmental adaptations.</title>
        <authorList>
            <person name="Yuan M."/>
            <person name="Chen M."/>
            <person name="Zhang W."/>
            <person name="Lu W."/>
            <person name="Wang J."/>
            <person name="Yang M."/>
            <person name="Zhao P."/>
            <person name="Tang R."/>
            <person name="Li X."/>
            <person name="Hao Y."/>
            <person name="Zhou Z."/>
            <person name="Zhan Y."/>
            <person name="Yu H."/>
            <person name="Teng C."/>
            <person name="Yan Y."/>
            <person name="Ping S."/>
            <person name="Wang Y."/>
            <person name="Lin M."/>
        </authorList>
    </citation>
    <scope>NUCLEOTIDE SEQUENCE [LARGE SCALE GENOMIC DNA]</scope>
    <source>
        <strain evidence="2 3">I-0</strain>
    </source>
</reference>
<name>H8GZ96_DEIGI</name>
<organism evidence="2 3">
    <name type="scientific">Deinococcus gobiensis (strain DSM 21396 / JCM 16679 / CGMCC 1.7299 / I-0)</name>
    <dbReference type="NCBI Taxonomy" id="745776"/>
    <lineage>
        <taxon>Bacteria</taxon>
        <taxon>Thermotogati</taxon>
        <taxon>Deinococcota</taxon>
        <taxon>Deinococci</taxon>
        <taxon>Deinococcales</taxon>
        <taxon>Deinococcaceae</taxon>
        <taxon>Deinococcus</taxon>
    </lineage>
</organism>
<dbReference type="InterPro" id="IPR019052">
    <property type="entry name" value="DUF2383"/>
</dbReference>
<dbReference type="eggNOG" id="COG1633">
    <property type="taxonomic scope" value="Bacteria"/>
</dbReference>
<dbReference type="STRING" id="745776.DGo_CA1017"/>
<dbReference type="KEGG" id="dgo:DGo_CA1017"/>
<dbReference type="Gene3D" id="1.20.1260.10">
    <property type="match status" value="1"/>
</dbReference>
<dbReference type="HOGENOM" id="CLU_114531_0_0_0"/>
<feature type="domain" description="DUF2383" evidence="1">
    <location>
        <begin position="7"/>
        <end position="116"/>
    </location>
</feature>
<gene>
    <name evidence="2" type="ordered locus">DGo_CA1017</name>
</gene>
<proteinExistence type="predicted"/>
<dbReference type="InterPro" id="IPR011971">
    <property type="entry name" value="CHP02284"/>
</dbReference>
<protein>
    <submittedName>
        <fullName evidence="2">NAD-dependent aldehyde dehydrogenase</fullName>
    </submittedName>
</protein>
<evidence type="ECO:0000259" key="1">
    <source>
        <dbReference type="Pfam" id="PF09537"/>
    </source>
</evidence>
<dbReference type="PATRIC" id="fig|745776.4.peg.1043"/>
<evidence type="ECO:0000313" key="3">
    <source>
        <dbReference type="Proteomes" id="UP000007575"/>
    </source>
</evidence>
<evidence type="ECO:0000313" key="2">
    <source>
        <dbReference type="EMBL" id="AFD24944.1"/>
    </source>
</evidence>
<sequence>MPMTDDQAVDHLQKLLGTVRDGETGFQEAAEHAEAASLKTLFQGRSAQRAKLATELETKISELGGQPRERGSVGAALHRTWLNVRDAVTGRDDYAVVAEAERGEDVAVGNYQETLDEGDLPADLRSFVQSQYDQIKSSHDEIRDLKHRMEADKK</sequence>
<dbReference type="EMBL" id="CP002191">
    <property type="protein sequence ID" value="AFD24944.1"/>
    <property type="molecule type" value="Genomic_DNA"/>
</dbReference>
<dbReference type="AlphaFoldDB" id="H8GZ96"/>
<dbReference type="Proteomes" id="UP000007575">
    <property type="component" value="Chromosome"/>
</dbReference>
<dbReference type="InterPro" id="IPR016920">
    <property type="entry name" value="UCP029477"/>
</dbReference>
<dbReference type="InterPro" id="IPR012347">
    <property type="entry name" value="Ferritin-like"/>
</dbReference>
<accession>H8GZ96</accession>
<dbReference type="PIRSF" id="PIRSF029477">
    <property type="entry name" value="UCP029477"/>
    <property type="match status" value="1"/>
</dbReference>
<keyword evidence="3" id="KW-1185">Reference proteome</keyword>
<dbReference type="Pfam" id="PF09537">
    <property type="entry name" value="DUF2383"/>
    <property type="match status" value="1"/>
</dbReference>